<name>W2XZZ1_PHYNI</name>
<evidence type="ECO:0000313" key="2">
    <source>
        <dbReference type="Proteomes" id="UP000018948"/>
    </source>
</evidence>
<dbReference type="OrthoDB" id="125320at2759"/>
<gene>
    <name evidence="1" type="ORF">F442_22660</name>
</gene>
<protein>
    <submittedName>
        <fullName evidence="1">Uncharacterized protein</fullName>
    </submittedName>
</protein>
<accession>W2XZZ1</accession>
<organism evidence="1 2">
    <name type="scientific">Phytophthora nicotianae P10297</name>
    <dbReference type="NCBI Taxonomy" id="1317064"/>
    <lineage>
        <taxon>Eukaryota</taxon>
        <taxon>Sar</taxon>
        <taxon>Stramenopiles</taxon>
        <taxon>Oomycota</taxon>
        <taxon>Peronosporomycetes</taxon>
        <taxon>Peronosporales</taxon>
        <taxon>Peronosporaceae</taxon>
        <taxon>Phytophthora</taxon>
    </lineage>
</organism>
<dbReference type="Proteomes" id="UP000018948">
    <property type="component" value="Unassembled WGS sequence"/>
</dbReference>
<sequence length="78" mass="8838">MAYRYDIFDIAGDDNVWADLLSRWGSTFLTISAIRHLQMPLSPQLDAEFVWPSLEELQRAQESASLPEGAHKSDDNSI</sequence>
<reference evidence="1 2" key="1">
    <citation type="submission" date="2013-11" db="EMBL/GenBank/DDBJ databases">
        <title>The Genome Sequence of Phytophthora parasitica P10297.</title>
        <authorList>
            <consortium name="The Broad Institute Genomics Platform"/>
            <person name="Russ C."/>
            <person name="Tyler B."/>
            <person name="Panabieres F."/>
            <person name="Shan W."/>
            <person name="Tripathy S."/>
            <person name="Grunwald N."/>
            <person name="Machado M."/>
            <person name="Johnson C.S."/>
            <person name="Walker B."/>
            <person name="Young S.K."/>
            <person name="Zeng Q."/>
            <person name="Gargeya S."/>
            <person name="Fitzgerald M."/>
            <person name="Haas B."/>
            <person name="Abouelleil A."/>
            <person name="Allen A.W."/>
            <person name="Alvarado L."/>
            <person name="Arachchi H.M."/>
            <person name="Berlin A.M."/>
            <person name="Chapman S.B."/>
            <person name="Gainer-Dewar J."/>
            <person name="Goldberg J."/>
            <person name="Griggs A."/>
            <person name="Gujja S."/>
            <person name="Hansen M."/>
            <person name="Howarth C."/>
            <person name="Imamovic A."/>
            <person name="Ireland A."/>
            <person name="Larimer J."/>
            <person name="McCowan C."/>
            <person name="Murphy C."/>
            <person name="Pearson M."/>
            <person name="Poon T.W."/>
            <person name="Priest M."/>
            <person name="Roberts A."/>
            <person name="Saif S."/>
            <person name="Shea T."/>
            <person name="Sisk P."/>
            <person name="Sykes S."/>
            <person name="Wortman J."/>
            <person name="Nusbaum C."/>
            <person name="Birren B."/>
        </authorList>
    </citation>
    <scope>NUCLEOTIDE SEQUENCE [LARGE SCALE GENOMIC DNA]</scope>
    <source>
        <strain evidence="1 2">P10297</strain>
    </source>
</reference>
<proteinExistence type="predicted"/>
<dbReference type="AlphaFoldDB" id="W2XZZ1"/>
<dbReference type="EMBL" id="ANIY01005187">
    <property type="protein sequence ID" value="ETP28057.1"/>
    <property type="molecule type" value="Genomic_DNA"/>
</dbReference>
<comment type="caution">
    <text evidence="1">The sequence shown here is derived from an EMBL/GenBank/DDBJ whole genome shotgun (WGS) entry which is preliminary data.</text>
</comment>
<evidence type="ECO:0000313" key="1">
    <source>
        <dbReference type="EMBL" id="ETP28057.1"/>
    </source>
</evidence>